<dbReference type="CDD" id="cd01948">
    <property type="entry name" value="EAL"/>
    <property type="match status" value="1"/>
</dbReference>
<dbReference type="Pfam" id="PF02378">
    <property type="entry name" value="PTS_EIIC"/>
    <property type="match status" value="1"/>
</dbReference>
<comment type="subcellular location">
    <subcellularLocation>
        <location evidence="1">Cell membrane</location>
        <topology evidence="1">Multi-pass membrane protein</topology>
    </subcellularLocation>
</comment>
<sequence>MSKFKKMIMRMADRLDSSCALGAIRQGMIMMIPLLVVGYLAAMLINLPIPAYQTFIAKLCGGHVLEILNFVYASVNEFFAVFLAVTTTVSYAIMKRRKQEIYEGTGNIIILVIITLAALVGYFGIQYDDFSIHSLSNMHAFTALFVALISGKIYYTMKSSRFFKVKNQRTNTDGIYIEAIEGIAPAVVIIGFFAFFRILLQVLFGVSGFQELVERFFDYLLKPLQNGLGAGVVIIFLTHALWFFGIHGHNMLDTVIKQNFSDITAGIFSKTMQDVFVLLGGVGAVLCLVIAILLFAKKKGVRNLAYMAAPSLVFNISEIVLFGVPVILNPILLIPFMLVPMVNYLVTYAAMFFGLVPHVIREVDWTTPVILSGYQATGSWAGAVLQILCLAIGVCIYKPFIRMYEEQRELRLKRDVKRLVEEMQREEQNNSISPYTKREDEIGHMARILADELVEAIRRKELFLVYQPQVNRDGRCIGAEALIRWEHPEFGFIYPPLIIQLAKEKKVLSTLEKFIFDTAGAALAQVRDIVPDDFKMSVNLTNESLEWDGIEACIENVVQKYQFPNVQLGLEITEQDALSSSIDITKKIEALKAKGHRFLIDDFGMGHTSLVYLQTKYFNIVKLDGSLTRDVIHNETNRDIIASIVYLGRSLKFKIIAEYVENEAQRDELKKLGCDAFQGYLYSKPIKLDELMSWIKGSGHES</sequence>
<dbReference type="PANTHER" id="PTHR33989">
    <property type="match status" value="1"/>
</dbReference>
<reference evidence="11 12" key="1">
    <citation type="submission" date="2024-04" db="EMBL/GenBank/DDBJ databases">
        <title>Human intestinal bacterial collection.</title>
        <authorList>
            <person name="Pauvert C."/>
            <person name="Hitch T.C.A."/>
            <person name="Clavel T."/>
        </authorList>
    </citation>
    <scope>NUCLEOTIDE SEQUENCE [LARGE SCALE GENOMIC DNA]</scope>
    <source>
        <strain evidence="11 12">CLA-AA-H141</strain>
    </source>
</reference>
<keyword evidence="5 8" id="KW-0812">Transmembrane</keyword>
<dbReference type="InterPro" id="IPR004501">
    <property type="entry name" value="PTS_EIIC_3"/>
</dbReference>
<dbReference type="SMART" id="SM00052">
    <property type="entry name" value="EAL"/>
    <property type="match status" value="1"/>
</dbReference>
<evidence type="ECO:0000256" key="3">
    <source>
        <dbReference type="ARBA" id="ARBA00022475"/>
    </source>
</evidence>
<dbReference type="InterPro" id="IPR003352">
    <property type="entry name" value="PTS_EIIC"/>
</dbReference>
<evidence type="ECO:0000256" key="8">
    <source>
        <dbReference type="SAM" id="Phobius"/>
    </source>
</evidence>
<dbReference type="SUPFAM" id="SSF141868">
    <property type="entry name" value="EAL domain-like"/>
    <property type="match status" value="1"/>
</dbReference>
<evidence type="ECO:0000256" key="1">
    <source>
        <dbReference type="ARBA" id="ARBA00004651"/>
    </source>
</evidence>
<accession>A0ABV1EF70</accession>
<evidence type="ECO:0000256" key="2">
    <source>
        <dbReference type="ARBA" id="ARBA00022448"/>
    </source>
</evidence>
<name>A0ABV1EF70_9FIRM</name>
<proteinExistence type="predicted"/>
<feature type="transmembrane region" description="Helical" evidence="8">
    <location>
        <begin position="341"/>
        <end position="360"/>
    </location>
</feature>
<evidence type="ECO:0000256" key="7">
    <source>
        <dbReference type="ARBA" id="ARBA00023136"/>
    </source>
</evidence>
<dbReference type="PANTHER" id="PTHR33989:SF4">
    <property type="entry name" value="PTS SYSTEM N,N'-DIACETYLCHITOBIOSE-SPECIFIC EIIC COMPONENT"/>
    <property type="match status" value="1"/>
</dbReference>
<comment type="caution">
    <text evidence="11">The sequence shown here is derived from an EMBL/GenBank/DDBJ whole genome shotgun (WGS) entry which is preliminary data.</text>
</comment>
<dbReference type="PROSITE" id="PS50883">
    <property type="entry name" value="EAL"/>
    <property type="match status" value="1"/>
</dbReference>
<feature type="domain" description="PTS EIIC type-3" evidence="10">
    <location>
        <begin position="4"/>
        <end position="400"/>
    </location>
</feature>
<keyword evidence="12" id="KW-1185">Reference proteome</keyword>
<keyword evidence="7 8" id="KW-0472">Membrane</keyword>
<evidence type="ECO:0000313" key="11">
    <source>
        <dbReference type="EMBL" id="MEQ2452607.1"/>
    </source>
</evidence>
<feature type="transmembrane region" description="Helical" evidence="8">
    <location>
        <begin position="137"/>
        <end position="155"/>
    </location>
</feature>
<evidence type="ECO:0000256" key="6">
    <source>
        <dbReference type="ARBA" id="ARBA00022989"/>
    </source>
</evidence>
<dbReference type="InterPro" id="IPR051088">
    <property type="entry name" value="PTS_Sugar-EIIC/EIIB"/>
</dbReference>
<evidence type="ECO:0000259" key="10">
    <source>
        <dbReference type="PROSITE" id="PS51105"/>
    </source>
</evidence>
<evidence type="ECO:0000256" key="4">
    <source>
        <dbReference type="ARBA" id="ARBA00022597"/>
    </source>
</evidence>
<dbReference type="Proteomes" id="UP001482186">
    <property type="component" value="Unassembled WGS sequence"/>
</dbReference>
<keyword evidence="2" id="KW-0813">Transport</keyword>
<feature type="transmembrane region" description="Helical" evidence="8">
    <location>
        <begin position="106"/>
        <end position="125"/>
    </location>
</feature>
<gene>
    <name evidence="11" type="ORF">AAAT04_00905</name>
</gene>
<evidence type="ECO:0000313" key="12">
    <source>
        <dbReference type="Proteomes" id="UP001482186"/>
    </source>
</evidence>
<dbReference type="Pfam" id="PF00563">
    <property type="entry name" value="EAL"/>
    <property type="match status" value="1"/>
</dbReference>
<dbReference type="InterPro" id="IPR001633">
    <property type="entry name" value="EAL_dom"/>
</dbReference>
<keyword evidence="4" id="KW-0762">Sugar transport</keyword>
<feature type="transmembrane region" description="Helical" evidence="8">
    <location>
        <begin position="69"/>
        <end position="94"/>
    </location>
</feature>
<dbReference type="EMBL" id="JBBNFM010000001">
    <property type="protein sequence ID" value="MEQ2452607.1"/>
    <property type="molecule type" value="Genomic_DNA"/>
</dbReference>
<feature type="transmembrane region" description="Helical" evidence="8">
    <location>
        <begin position="224"/>
        <end position="244"/>
    </location>
</feature>
<evidence type="ECO:0000259" key="9">
    <source>
        <dbReference type="PROSITE" id="PS50883"/>
    </source>
</evidence>
<protein>
    <submittedName>
        <fullName evidence="11">EAL domain-containing protein</fullName>
    </submittedName>
</protein>
<organism evidence="11 12">
    <name type="scientific">Coprococcus ammoniilyticus</name>
    <dbReference type="NCBI Taxonomy" id="2981785"/>
    <lineage>
        <taxon>Bacteria</taxon>
        <taxon>Bacillati</taxon>
        <taxon>Bacillota</taxon>
        <taxon>Clostridia</taxon>
        <taxon>Lachnospirales</taxon>
        <taxon>Lachnospiraceae</taxon>
        <taxon>Coprococcus</taxon>
    </lineage>
</organism>
<dbReference type="RefSeq" id="WP_133302387.1">
    <property type="nucleotide sequence ID" value="NZ_JBBNFM010000001.1"/>
</dbReference>
<feature type="transmembrane region" description="Helical" evidence="8">
    <location>
        <begin position="275"/>
        <end position="296"/>
    </location>
</feature>
<feature type="domain" description="EAL" evidence="9">
    <location>
        <begin position="446"/>
        <end position="699"/>
    </location>
</feature>
<feature type="transmembrane region" description="Helical" evidence="8">
    <location>
        <begin position="175"/>
        <end position="204"/>
    </location>
</feature>
<keyword evidence="6 8" id="KW-1133">Transmembrane helix</keyword>
<keyword evidence="3" id="KW-1003">Cell membrane</keyword>
<dbReference type="Gene3D" id="3.20.20.450">
    <property type="entry name" value="EAL domain"/>
    <property type="match status" value="1"/>
</dbReference>
<dbReference type="PROSITE" id="PS51105">
    <property type="entry name" value="PTS_EIIC_TYPE_3"/>
    <property type="match status" value="1"/>
</dbReference>
<feature type="transmembrane region" description="Helical" evidence="8">
    <location>
        <begin position="380"/>
        <end position="401"/>
    </location>
</feature>
<feature type="transmembrane region" description="Helical" evidence="8">
    <location>
        <begin position="316"/>
        <end position="334"/>
    </location>
</feature>
<dbReference type="InterPro" id="IPR035919">
    <property type="entry name" value="EAL_sf"/>
</dbReference>
<evidence type="ECO:0000256" key="5">
    <source>
        <dbReference type="ARBA" id="ARBA00022692"/>
    </source>
</evidence>